<dbReference type="InterPro" id="IPR050155">
    <property type="entry name" value="HAD-like_hydrolase_sf"/>
</dbReference>
<evidence type="ECO:0000256" key="4">
    <source>
        <dbReference type="ARBA" id="ARBA00013078"/>
    </source>
</evidence>
<evidence type="ECO:0000313" key="6">
    <source>
        <dbReference type="Proteomes" id="UP001501469"/>
    </source>
</evidence>
<comment type="similarity">
    <text evidence="3">Belongs to the HAD-like hydrolase superfamily. CbbY/CbbZ/Gph/YieH family.</text>
</comment>
<dbReference type="InterPro" id="IPR006439">
    <property type="entry name" value="HAD-SF_hydro_IA"/>
</dbReference>
<dbReference type="Gene3D" id="3.40.50.1000">
    <property type="entry name" value="HAD superfamily/HAD-like"/>
    <property type="match status" value="1"/>
</dbReference>
<name>A0ABP7UHX1_9BACT</name>
<sequence length="214" mass="23664">MLMPTRFDSVIFDLDGTLWDASASITQAFQAAARSVDYIDHNVTQEQVQAVTGQPYTVVYERLFPTLPADKLEAYRALCARQELAAAADHGGTPYPDLEPTLAYLKEDGYRLFIVSNCQLGYVETFFKHTQLGHYFEGHQCFGTRLLPKSENIREVVAQYGLQAPVYVGDTPGDLAASEAAGVPFIFATYGFGQLTPAEAPTRIDQPADMRQLL</sequence>
<dbReference type="Pfam" id="PF13419">
    <property type="entry name" value="HAD_2"/>
    <property type="match status" value="1"/>
</dbReference>
<dbReference type="Gene3D" id="1.10.150.240">
    <property type="entry name" value="Putative phosphatase, domain 2"/>
    <property type="match status" value="1"/>
</dbReference>
<evidence type="ECO:0000256" key="3">
    <source>
        <dbReference type="ARBA" id="ARBA00006171"/>
    </source>
</evidence>
<dbReference type="SUPFAM" id="SSF56784">
    <property type="entry name" value="HAD-like"/>
    <property type="match status" value="1"/>
</dbReference>
<dbReference type="EMBL" id="BAABDK010000025">
    <property type="protein sequence ID" value="GAA4043806.1"/>
    <property type="molecule type" value="Genomic_DNA"/>
</dbReference>
<dbReference type="InterPro" id="IPR041492">
    <property type="entry name" value="HAD_2"/>
</dbReference>
<comment type="catalytic activity">
    <reaction evidence="1">
        <text>2-phosphoglycolate + H2O = glycolate + phosphate</text>
        <dbReference type="Rhea" id="RHEA:14369"/>
        <dbReference type="ChEBI" id="CHEBI:15377"/>
        <dbReference type="ChEBI" id="CHEBI:29805"/>
        <dbReference type="ChEBI" id="CHEBI:43474"/>
        <dbReference type="ChEBI" id="CHEBI:58033"/>
        <dbReference type="EC" id="3.1.3.18"/>
    </reaction>
</comment>
<evidence type="ECO:0000256" key="1">
    <source>
        <dbReference type="ARBA" id="ARBA00000830"/>
    </source>
</evidence>
<evidence type="ECO:0000313" key="5">
    <source>
        <dbReference type="EMBL" id="GAA4043806.1"/>
    </source>
</evidence>
<accession>A0ABP7UHX1</accession>
<gene>
    <name evidence="5" type="ORF">GCM10022409_32360</name>
</gene>
<dbReference type="PANTHER" id="PTHR43434">
    <property type="entry name" value="PHOSPHOGLYCOLATE PHOSPHATASE"/>
    <property type="match status" value="1"/>
</dbReference>
<keyword evidence="6" id="KW-1185">Reference proteome</keyword>
<dbReference type="GO" id="GO:0016787">
    <property type="term" value="F:hydrolase activity"/>
    <property type="evidence" value="ECO:0007669"/>
    <property type="project" value="UniProtKB-KW"/>
</dbReference>
<dbReference type="Proteomes" id="UP001501469">
    <property type="component" value="Unassembled WGS sequence"/>
</dbReference>
<dbReference type="InterPro" id="IPR036412">
    <property type="entry name" value="HAD-like_sf"/>
</dbReference>
<proteinExistence type="inferred from homology"/>
<dbReference type="PANTHER" id="PTHR43434:SF1">
    <property type="entry name" value="PHOSPHOGLYCOLATE PHOSPHATASE"/>
    <property type="match status" value="1"/>
</dbReference>
<evidence type="ECO:0000256" key="2">
    <source>
        <dbReference type="ARBA" id="ARBA00004818"/>
    </source>
</evidence>
<dbReference type="InterPro" id="IPR023198">
    <property type="entry name" value="PGP-like_dom2"/>
</dbReference>
<reference evidence="6" key="1">
    <citation type="journal article" date="2019" name="Int. J. Syst. Evol. Microbiol.">
        <title>The Global Catalogue of Microorganisms (GCM) 10K type strain sequencing project: providing services to taxonomists for standard genome sequencing and annotation.</title>
        <authorList>
            <consortium name="The Broad Institute Genomics Platform"/>
            <consortium name="The Broad Institute Genome Sequencing Center for Infectious Disease"/>
            <person name="Wu L."/>
            <person name="Ma J."/>
        </authorList>
    </citation>
    <scope>NUCLEOTIDE SEQUENCE [LARGE SCALE GENOMIC DNA]</scope>
    <source>
        <strain evidence="6">JCM 17225</strain>
    </source>
</reference>
<organism evidence="5 6">
    <name type="scientific">Hymenobacter glaciei</name>
    <dbReference type="NCBI Taxonomy" id="877209"/>
    <lineage>
        <taxon>Bacteria</taxon>
        <taxon>Pseudomonadati</taxon>
        <taxon>Bacteroidota</taxon>
        <taxon>Cytophagia</taxon>
        <taxon>Cytophagales</taxon>
        <taxon>Hymenobacteraceae</taxon>
        <taxon>Hymenobacter</taxon>
    </lineage>
</organism>
<dbReference type="SFLD" id="SFLDG01129">
    <property type="entry name" value="C1.5:_HAD__Beta-PGM__Phosphata"/>
    <property type="match status" value="1"/>
</dbReference>
<protein>
    <recommendedName>
        <fullName evidence="4">phosphoglycolate phosphatase</fullName>
        <ecNumber evidence="4">3.1.3.18</ecNumber>
    </recommendedName>
</protein>
<dbReference type="InterPro" id="IPR023214">
    <property type="entry name" value="HAD_sf"/>
</dbReference>
<comment type="pathway">
    <text evidence="2">Organic acid metabolism; glycolate biosynthesis; glycolate from 2-phosphoglycolate: step 1/1.</text>
</comment>
<dbReference type="EC" id="3.1.3.18" evidence="4"/>
<dbReference type="NCBIfam" id="TIGR01549">
    <property type="entry name" value="HAD-SF-IA-v1"/>
    <property type="match status" value="1"/>
</dbReference>
<comment type="caution">
    <text evidence="5">The sequence shown here is derived from an EMBL/GenBank/DDBJ whole genome shotgun (WGS) entry which is preliminary data.</text>
</comment>
<keyword evidence="5" id="KW-0378">Hydrolase</keyword>
<dbReference type="SFLD" id="SFLDS00003">
    <property type="entry name" value="Haloacid_Dehalogenase"/>
    <property type="match status" value="1"/>
</dbReference>